<keyword evidence="3" id="KW-1185">Reference proteome</keyword>
<reference evidence="2" key="1">
    <citation type="submission" date="2023-01" db="EMBL/GenBank/DDBJ databases">
        <title>Genome assembly of the deep-sea coral Lophelia pertusa.</title>
        <authorList>
            <person name="Herrera S."/>
            <person name="Cordes E."/>
        </authorList>
    </citation>
    <scope>NUCLEOTIDE SEQUENCE</scope>
    <source>
        <strain evidence="2">USNM1676648</strain>
        <tissue evidence="2">Polyp</tissue>
    </source>
</reference>
<protein>
    <submittedName>
        <fullName evidence="2">E3 ubiquitin-protein ligase Zswim2</fullName>
        <ecNumber evidence="2">2.3.2.27</ecNumber>
    </submittedName>
</protein>
<dbReference type="PANTHER" id="PTHR21540">
    <property type="entry name" value="RING FINGER AND SWIM DOMAIN-CONTAINING PROTEIN 2"/>
    <property type="match status" value="1"/>
</dbReference>
<name>A0A9W9YVH5_9CNID</name>
<accession>A0A9W9YVH5</accession>
<feature type="compositionally biased region" description="Basic and acidic residues" evidence="1">
    <location>
        <begin position="14"/>
        <end position="31"/>
    </location>
</feature>
<dbReference type="SUPFAM" id="SSF57850">
    <property type="entry name" value="RING/U-box"/>
    <property type="match status" value="1"/>
</dbReference>
<dbReference type="OrthoDB" id="5951475at2759"/>
<dbReference type="GO" id="GO:0061630">
    <property type="term" value="F:ubiquitin protein ligase activity"/>
    <property type="evidence" value="ECO:0007669"/>
    <property type="project" value="UniProtKB-EC"/>
</dbReference>
<keyword evidence="2" id="KW-0808">Transferase</keyword>
<evidence type="ECO:0000256" key="1">
    <source>
        <dbReference type="SAM" id="MobiDB-lite"/>
    </source>
</evidence>
<dbReference type="Gene3D" id="3.30.40.10">
    <property type="entry name" value="Zinc/RING finger domain, C3HC4 (zinc finger)"/>
    <property type="match status" value="1"/>
</dbReference>
<organism evidence="2 3">
    <name type="scientific">Desmophyllum pertusum</name>
    <dbReference type="NCBI Taxonomy" id="174260"/>
    <lineage>
        <taxon>Eukaryota</taxon>
        <taxon>Metazoa</taxon>
        <taxon>Cnidaria</taxon>
        <taxon>Anthozoa</taxon>
        <taxon>Hexacorallia</taxon>
        <taxon>Scleractinia</taxon>
        <taxon>Caryophylliina</taxon>
        <taxon>Caryophylliidae</taxon>
        <taxon>Desmophyllum</taxon>
    </lineage>
</organism>
<dbReference type="EC" id="2.3.2.27" evidence="2"/>
<dbReference type="PANTHER" id="PTHR21540:SF3">
    <property type="entry name" value="E3 UBIQUITIN-PROTEIN LIGASE ZSWIM2"/>
    <property type="match status" value="1"/>
</dbReference>
<evidence type="ECO:0000313" key="3">
    <source>
        <dbReference type="Proteomes" id="UP001163046"/>
    </source>
</evidence>
<keyword evidence="2" id="KW-0012">Acyltransferase</keyword>
<dbReference type="CDD" id="cd16494">
    <property type="entry name" value="RING-CH-C4HC3_ZSWM2"/>
    <property type="match status" value="1"/>
</dbReference>
<feature type="region of interest" description="Disordered" evidence="1">
    <location>
        <begin position="1"/>
        <end position="31"/>
    </location>
</feature>
<dbReference type="Proteomes" id="UP001163046">
    <property type="component" value="Unassembled WGS sequence"/>
</dbReference>
<proteinExistence type="predicted"/>
<comment type="caution">
    <text evidence="2">The sequence shown here is derived from an EMBL/GenBank/DDBJ whole genome shotgun (WGS) entry which is preliminary data.</text>
</comment>
<dbReference type="AlphaFoldDB" id="A0A9W9YVH5"/>
<evidence type="ECO:0000313" key="2">
    <source>
        <dbReference type="EMBL" id="KAJ7370192.1"/>
    </source>
</evidence>
<dbReference type="EMBL" id="MU826871">
    <property type="protein sequence ID" value="KAJ7370192.1"/>
    <property type="molecule type" value="Genomic_DNA"/>
</dbReference>
<gene>
    <name evidence="2" type="primary">ZSWIM2_2</name>
    <name evidence="2" type="ORF">OS493_033817</name>
</gene>
<dbReference type="InterPro" id="IPR039903">
    <property type="entry name" value="Zswim2"/>
</dbReference>
<dbReference type="InterPro" id="IPR013083">
    <property type="entry name" value="Znf_RING/FYVE/PHD"/>
</dbReference>
<sequence length="100" mass="11478">MRGGYSRSSRAKRKDSEKDMAAAADNREKLQQKQIDEEDVCPICQDEFLQKPEPLTYCKYGCGNSVHVKCMKIGAEHQRTTGETIVKCPLVEWTLDHFRN</sequence>